<protein>
    <submittedName>
        <fullName evidence="1">Uncharacterized protein</fullName>
    </submittedName>
</protein>
<evidence type="ECO:0000313" key="1">
    <source>
        <dbReference type="EMBL" id="GFQ86137.1"/>
    </source>
</evidence>
<dbReference type="Proteomes" id="UP000887116">
    <property type="component" value="Unassembled WGS sequence"/>
</dbReference>
<dbReference type="EMBL" id="BMAO01013078">
    <property type="protein sequence ID" value="GFQ86137.1"/>
    <property type="molecule type" value="Genomic_DNA"/>
</dbReference>
<gene>
    <name evidence="1" type="ORF">TNCT_348931</name>
</gene>
<accession>A0A8X6FPR2</accession>
<reference evidence="1" key="1">
    <citation type="submission" date="2020-07" db="EMBL/GenBank/DDBJ databases">
        <title>Multicomponent nature underlies the extraordinary mechanical properties of spider dragline silk.</title>
        <authorList>
            <person name="Kono N."/>
            <person name="Nakamura H."/>
            <person name="Mori M."/>
            <person name="Yoshida Y."/>
            <person name="Ohtoshi R."/>
            <person name="Malay A.D."/>
            <person name="Moran D.A.P."/>
            <person name="Tomita M."/>
            <person name="Numata K."/>
            <person name="Arakawa K."/>
        </authorList>
    </citation>
    <scope>NUCLEOTIDE SEQUENCE</scope>
</reference>
<keyword evidence="2" id="KW-1185">Reference proteome</keyword>
<name>A0A8X6FPR2_TRICU</name>
<dbReference type="AlphaFoldDB" id="A0A8X6FPR2"/>
<proteinExistence type="predicted"/>
<sequence>MASPNFQVTINADPTMAMQGMQAMQQTQVGGYTAAPGMIQQPPEGKAPILKLSSFNVQEVSDLVLVPFSDCCERFQLPIST</sequence>
<organism evidence="1 2">
    <name type="scientific">Trichonephila clavata</name>
    <name type="common">Joro spider</name>
    <name type="synonym">Nephila clavata</name>
    <dbReference type="NCBI Taxonomy" id="2740835"/>
    <lineage>
        <taxon>Eukaryota</taxon>
        <taxon>Metazoa</taxon>
        <taxon>Ecdysozoa</taxon>
        <taxon>Arthropoda</taxon>
        <taxon>Chelicerata</taxon>
        <taxon>Arachnida</taxon>
        <taxon>Araneae</taxon>
        <taxon>Araneomorphae</taxon>
        <taxon>Entelegynae</taxon>
        <taxon>Araneoidea</taxon>
        <taxon>Nephilidae</taxon>
        <taxon>Trichonephila</taxon>
    </lineage>
</organism>
<comment type="caution">
    <text evidence="1">The sequence shown here is derived from an EMBL/GenBank/DDBJ whole genome shotgun (WGS) entry which is preliminary data.</text>
</comment>
<evidence type="ECO:0000313" key="2">
    <source>
        <dbReference type="Proteomes" id="UP000887116"/>
    </source>
</evidence>